<dbReference type="OrthoDB" id="9764969at2"/>
<dbReference type="RefSeq" id="WP_085229888.1">
    <property type="nucleotide sequence ID" value="NZ_BSQD01000014.1"/>
</dbReference>
<organism evidence="2 3">
    <name type="scientific">Trinickia caryophylli</name>
    <name type="common">Paraburkholderia caryophylli</name>
    <dbReference type="NCBI Taxonomy" id="28094"/>
    <lineage>
        <taxon>Bacteria</taxon>
        <taxon>Pseudomonadati</taxon>
        <taxon>Pseudomonadota</taxon>
        <taxon>Betaproteobacteria</taxon>
        <taxon>Burkholderiales</taxon>
        <taxon>Burkholderiaceae</taxon>
        <taxon>Trinickia</taxon>
    </lineage>
</organism>
<feature type="region of interest" description="Disordered" evidence="1">
    <location>
        <begin position="49"/>
        <end position="78"/>
    </location>
</feature>
<proteinExistence type="predicted"/>
<reference evidence="3" key="1">
    <citation type="submission" date="2017-04" db="EMBL/GenBank/DDBJ databases">
        <authorList>
            <person name="Varghese N."/>
            <person name="Submissions S."/>
        </authorList>
    </citation>
    <scope>NUCLEOTIDE SEQUENCE [LARGE SCALE GENOMIC DNA]</scope>
    <source>
        <strain evidence="3">Ballard 720</strain>
    </source>
</reference>
<name>A0A1X7GKV1_TRICW</name>
<dbReference type="Gene3D" id="2.120.10.10">
    <property type="match status" value="1"/>
</dbReference>
<keyword evidence="3" id="KW-1185">Reference proteome</keyword>
<dbReference type="CDD" id="cd15482">
    <property type="entry name" value="Sialidase_non-viral"/>
    <property type="match status" value="1"/>
</dbReference>
<protein>
    <recommendedName>
        <fullName evidence="4">BNR repeat-like domain-containing protein</fullName>
    </recommendedName>
</protein>
<dbReference type="GeneID" id="95552134"/>
<dbReference type="InterPro" id="IPR036278">
    <property type="entry name" value="Sialidase_sf"/>
</dbReference>
<accession>A0A1X7GKV1</accession>
<evidence type="ECO:0000256" key="1">
    <source>
        <dbReference type="SAM" id="MobiDB-lite"/>
    </source>
</evidence>
<evidence type="ECO:0000313" key="3">
    <source>
        <dbReference type="Proteomes" id="UP000192911"/>
    </source>
</evidence>
<dbReference type="EMBL" id="FXAH01000016">
    <property type="protein sequence ID" value="SMF71333.1"/>
    <property type="molecule type" value="Genomic_DNA"/>
</dbReference>
<gene>
    <name evidence="2" type="ORF">SAMN06295900_116149</name>
</gene>
<dbReference type="Proteomes" id="UP000192911">
    <property type="component" value="Unassembled WGS sequence"/>
</dbReference>
<dbReference type="STRING" id="28094.SAMN06295900_116149"/>
<sequence length="450" mass="48954">MEIFPRSSGTFYLETMVPVSLRRSRRIRHGLAAMLLGFALAASGFEARAHAPDEAQPSSSSHAMPGMPAMHDAQHGTAPADRCTDLSLQCATVATPFFDARGVLWLAWAGNGAVSVASSKDGGRHFAVPVVIGQHGARLDAGAESHPQIVVNAHGQVVVAYGVFKDDDWNAQVLIARSPDGTRFTAPQSISRDAASQRFPVIAFDGTNRLFAAWIDKRTAAQARKRGTAQPGAAIAYAWSDDAGATMHGEAIAEDRTCECCRLDLAFDAAHRPVLLFRKIYGENERDHAVLAFDDRGMPGQTHRVALDRWHIDGCPHHGPALAISSDGVWHAAWFTAGEARQGLYYARSSDEGRTFSAPQAVGDTERQAGRPSLLARGASVWLAWKEFDGKRILARVRHSRDGGVTWSADRTIETAQGLADRPLLVADEQHVYLSWLTREHGYRLIELNP</sequence>
<dbReference type="AlphaFoldDB" id="A0A1X7GKV1"/>
<evidence type="ECO:0000313" key="2">
    <source>
        <dbReference type="EMBL" id="SMF71333.1"/>
    </source>
</evidence>
<evidence type="ECO:0008006" key="4">
    <source>
        <dbReference type="Google" id="ProtNLM"/>
    </source>
</evidence>
<dbReference type="SUPFAM" id="SSF50939">
    <property type="entry name" value="Sialidases"/>
    <property type="match status" value="1"/>
</dbReference>